<dbReference type="Gene3D" id="1.25.40.10">
    <property type="entry name" value="Tetratricopeptide repeat domain"/>
    <property type="match status" value="1"/>
</dbReference>
<protein>
    <submittedName>
        <fullName evidence="3">Uncharacterized protein</fullName>
    </submittedName>
</protein>
<dbReference type="SUPFAM" id="SSF48452">
    <property type="entry name" value="TPR-like"/>
    <property type="match status" value="1"/>
</dbReference>
<dbReference type="Proteomes" id="UP000887574">
    <property type="component" value="Unplaced"/>
</dbReference>
<proteinExistence type="predicted"/>
<reference evidence="3" key="1">
    <citation type="submission" date="2022-11" db="UniProtKB">
        <authorList>
            <consortium name="WormBaseParasite"/>
        </authorList>
    </citation>
    <scope>IDENTIFICATION</scope>
</reference>
<dbReference type="InterPro" id="IPR011990">
    <property type="entry name" value="TPR-like_helical_dom_sf"/>
</dbReference>
<name>A0A915DC39_9BILA</name>
<evidence type="ECO:0000256" key="1">
    <source>
        <dbReference type="SAM" id="MobiDB-lite"/>
    </source>
</evidence>
<keyword evidence="2" id="KW-1185">Reference proteome</keyword>
<evidence type="ECO:0000313" key="3">
    <source>
        <dbReference type="WBParaSite" id="jg18309"/>
    </source>
</evidence>
<organism evidence="2 3">
    <name type="scientific">Ditylenchus dipsaci</name>
    <dbReference type="NCBI Taxonomy" id="166011"/>
    <lineage>
        <taxon>Eukaryota</taxon>
        <taxon>Metazoa</taxon>
        <taxon>Ecdysozoa</taxon>
        <taxon>Nematoda</taxon>
        <taxon>Chromadorea</taxon>
        <taxon>Rhabditida</taxon>
        <taxon>Tylenchina</taxon>
        <taxon>Tylenchomorpha</taxon>
        <taxon>Sphaerularioidea</taxon>
        <taxon>Anguinidae</taxon>
        <taxon>Anguininae</taxon>
        <taxon>Ditylenchus</taxon>
    </lineage>
</organism>
<feature type="region of interest" description="Disordered" evidence="1">
    <location>
        <begin position="95"/>
        <end position="125"/>
    </location>
</feature>
<accession>A0A915DC39</accession>
<dbReference type="AlphaFoldDB" id="A0A915DC39"/>
<sequence length="514" mass="56410">MEFYLSSPEKALEDAIRALEVDAKDPKANFVKALSLIHMQKCEEAIPHLEKCLKFDPKHVEALYHLKLTKERIENKENLGEKHLIKDLSSATETLDDKQRIKGQEGTRAEKICSAESEDSRRDPVKKEAEFVFENSVEEIAAQMILYTLKKPEAPIDYLPSPGKYLVKEMAELKIDEEKITSLSVSAAAEDLQAGIVEVNSSFPLQLADEDTVHMLVDEAGTVESADAKVPLECTNSADSNIHLPSPEKKSDMCSAREVFRDTSLLLDNLDAEIEKYSLKSPRKSLVKKAAETITKFDKVSLPQESPSENTAMDIKPENLNKKLVVESKISITPAEVSKNPIVASNECKSKISEEEKPAGKSKFSLSALSQTKKSNSHKVAPATKALGNETLTGALSTVGDVNFSHFTAASGPQFSLLDSGGNLVGLNSWKDVVCLLKMCRQPIGRIVLQDISLDKQALEFFRSLDAACFNGVEICFNGIDFSTFGGIKGLNSVLLCKALNSYPGLQLRGECLV</sequence>
<dbReference type="WBParaSite" id="jg18309">
    <property type="protein sequence ID" value="jg18309"/>
    <property type="gene ID" value="jg18309"/>
</dbReference>
<evidence type="ECO:0000313" key="2">
    <source>
        <dbReference type="Proteomes" id="UP000887574"/>
    </source>
</evidence>